<evidence type="ECO:0000256" key="4">
    <source>
        <dbReference type="SAM" id="MobiDB-lite"/>
    </source>
</evidence>
<dbReference type="Gene3D" id="3.30.70.1620">
    <property type="match status" value="1"/>
</dbReference>
<dbReference type="GO" id="GO:0005524">
    <property type="term" value="F:ATP binding"/>
    <property type="evidence" value="ECO:0007669"/>
    <property type="project" value="InterPro"/>
</dbReference>
<feature type="compositionally biased region" description="Polar residues" evidence="4">
    <location>
        <begin position="185"/>
        <end position="196"/>
    </location>
</feature>
<proteinExistence type="predicted"/>
<comment type="caution">
    <text evidence="6">The sequence shown here is derived from an EMBL/GenBank/DDBJ whole genome shotgun (WGS) entry which is preliminary data.</text>
</comment>
<reference evidence="6 7" key="1">
    <citation type="submission" date="2020-04" db="EMBL/GenBank/DDBJ databases">
        <title>Perkinsus olseni comparative genomics.</title>
        <authorList>
            <person name="Bogema D.R."/>
        </authorList>
    </citation>
    <scope>NUCLEOTIDE SEQUENCE [LARGE SCALE GENOMIC DNA]</scope>
    <source>
        <strain evidence="6">ATCC PRA-205</strain>
    </source>
</reference>
<dbReference type="InterPro" id="IPR010935">
    <property type="entry name" value="SMC_hinge"/>
</dbReference>
<feature type="coiled-coil region" evidence="3">
    <location>
        <begin position="1000"/>
        <end position="1027"/>
    </location>
</feature>
<dbReference type="InterPro" id="IPR027417">
    <property type="entry name" value="P-loop_NTPase"/>
</dbReference>
<protein>
    <submittedName>
        <fullName evidence="6">Structural maintenance of chromosomes protein 1B</fullName>
    </submittedName>
</protein>
<dbReference type="GO" id="GO:0051276">
    <property type="term" value="P:chromosome organization"/>
    <property type="evidence" value="ECO:0007669"/>
    <property type="project" value="InterPro"/>
</dbReference>
<comment type="subcellular location">
    <subcellularLocation>
        <location evidence="1">Nucleus</location>
    </subcellularLocation>
</comment>
<dbReference type="InterPro" id="IPR003395">
    <property type="entry name" value="RecF/RecN/SMC_N"/>
</dbReference>
<dbReference type="GO" id="GO:0005634">
    <property type="term" value="C:nucleus"/>
    <property type="evidence" value="ECO:0007669"/>
    <property type="project" value="UniProtKB-SubCell"/>
</dbReference>
<feature type="coiled-coil region" evidence="3">
    <location>
        <begin position="880"/>
        <end position="971"/>
    </location>
</feature>
<feature type="region of interest" description="Disordered" evidence="4">
    <location>
        <begin position="737"/>
        <end position="760"/>
    </location>
</feature>
<evidence type="ECO:0000313" key="7">
    <source>
        <dbReference type="Proteomes" id="UP000574390"/>
    </source>
</evidence>
<evidence type="ECO:0000256" key="2">
    <source>
        <dbReference type="ARBA" id="ARBA00023054"/>
    </source>
</evidence>
<dbReference type="Pfam" id="PF06470">
    <property type="entry name" value="SMC_hinge"/>
    <property type="match status" value="1"/>
</dbReference>
<feature type="coiled-coil region" evidence="3">
    <location>
        <begin position="1115"/>
        <end position="1190"/>
    </location>
</feature>
<feature type="compositionally biased region" description="Basic and acidic residues" evidence="4">
    <location>
        <begin position="742"/>
        <end position="758"/>
    </location>
</feature>
<evidence type="ECO:0000256" key="3">
    <source>
        <dbReference type="SAM" id="Coils"/>
    </source>
</evidence>
<feature type="compositionally biased region" description="Basic and acidic residues" evidence="4">
    <location>
        <begin position="1422"/>
        <end position="1431"/>
    </location>
</feature>
<gene>
    <name evidence="6" type="primary">SMC1B_3</name>
    <name evidence="6" type="ORF">FOZ62_009116</name>
</gene>
<dbReference type="InterPro" id="IPR036277">
    <property type="entry name" value="SMC_hinge_sf"/>
</dbReference>
<feature type="non-terminal residue" evidence="6">
    <location>
        <position position="1"/>
    </location>
</feature>
<keyword evidence="2 3" id="KW-0175">Coiled coil</keyword>
<dbReference type="GO" id="GO:0005694">
    <property type="term" value="C:chromosome"/>
    <property type="evidence" value="ECO:0007669"/>
    <property type="project" value="InterPro"/>
</dbReference>
<dbReference type="Pfam" id="PF02463">
    <property type="entry name" value="SMC_N"/>
    <property type="match status" value="1"/>
</dbReference>
<feature type="region of interest" description="Disordered" evidence="4">
    <location>
        <begin position="1422"/>
        <end position="1441"/>
    </location>
</feature>
<dbReference type="SUPFAM" id="SSF52540">
    <property type="entry name" value="P-loop containing nucleoside triphosphate hydrolases"/>
    <property type="match status" value="1"/>
</dbReference>
<dbReference type="Gene3D" id="3.40.50.300">
    <property type="entry name" value="P-loop containing nucleotide triphosphate hydrolases"/>
    <property type="match status" value="1"/>
</dbReference>
<accession>A0A7J6TE79</accession>
<dbReference type="PANTHER" id="PTHR18937">
    <property type="entry name" value="STRUCTURAL MAINTENANCE OF CHROMOSOMES SMC FAMILY MEMBER"/>
    <property type="match status" value="1"/>
</dbReference>
<feature type="region of interest" description="Disordered" evidence="4">
    <location>
        <begin position="1"/>
        <end position="54"/>
    </location>
</feature>
<sequence>MLSNGYRVHSSPPRRPPPPAPSTINPPGGYQTDTYSRRDMGHAFPDRNEYDHGSVSSVSIMSSPPVNDMRGMELAPRRGASDPYYRQFQAGSYANGSIGNRVPYTSGQGIAYHHRREPAYMEQVAGTLYERYPDMRGLYHTALSHDHYRSADALTDRVAEYHLQPRGFNGRAVAGGYEVLRQEPAASSYQRTGLENSSRRSNELPATVRRKVEEDPYASSLNYQGEPDGETDPALRNDFDDREDDDDDNDVDDGPDDASHVSCFPLGWSIATRLIPSGAVKREYDMSSSRPGSSVDRVRHEAIRFFQVLMSPESPHFQFTGEGWTLSGFVYRLTRDDDVGVVVRQVDDDSDDSHGGGTARILLSVITRDAKMERGPSPKMLSAIDAWDYALRQLVNGAKAPTVRSERNGAFRIYLDQYYFPGIPASALPPWTKLSRPPSSDQPQYLTTRQLTVPENIPSLAVTNPAGAGTFVRLGVSDAPGASSYDEYKVWYEKSRGPRLDPMSGACSAASLILAMLSVTYTQSPLNLSTIRGLQINKTAYLELRAVLLNSMTAPQNSAELSAESSGTLNPTEEPAHYVWQVPEYPKVDRLDGVKRCYVTEIRVNNFKSYHGEHVIPLTIPAIPLITQSSSTGDDRSANEERVPLALTGVIGPNGSGKSNLLDAVCFCLCVGAKRLRNDRLRSLVNSNRTIESQGDCTASASLTVKIERELPPGEGDASMEHTIVSHTTFTRSVTIKYADNNPDRGADDETDRNDDRSAAGAAVGSVYRVNDRACTQAQYKEELSKHHLDADASFFLVLQGQIDKLLSKDDAMSITKAIESASGSWRYRKDYDIVAKKKEHAQDNVTRLTAKRKQSRYPSTPAATMYPNTALVNQELHALAAQVQEADRYRDKRAELERKQLDKVTYSLYEIEKEADALLEASEGLLESYEDAKAAVQEAKRKENTAGEETKLLAEEHKRLQNSLEKVRKKQGEAEITAAELRGRKKQLAANEAKAAARLTGTRGKLESLEDRLQNMDDESAEIEASSRALAARRDTIDDEIGGGVLTEEIVAECGRISEAAQEVAASIESSIRVSKEQRILLDQYIDETKATITRLEETQGIRQRESHAAEADMDALRERINARELTVAEERRKRGERREATSMLKERLEKTKQERREIVDELSIMRANHRESDRAAKLRTNVDQLIKEGPVARPDANSLNSAGGGDGLILGLVSDLVHPSHKKYYQAIRAAIGRQHLEAVVVGSRRDALACIKWLKEKQIPPMTFIPLKDMELPPRMLSKEDIPPNSGLRRAEDCVKAANHVPSHLQGSHASHRSVIELIQKLHRWLLGKTVVADSLAQARSVLYHSGRRNAPAMPSGIKVVSLDGDKIAKNGNMSNGQGALPGDSGDVWDAQHVDSIKAELAQKDGEIARIEEELRELTGSDGVRDEAVGDDDDPMDASLEMSRMEMGSLEEIKRVAEEEVNRLGATIEACRGNLAELKAQRDEA</sequence>
<feature type="region of interest" description="Disordered" evidence="4">
    <location>
        <begin position="184"/>
        <end position="258"/>
    </location>
</feature>
<feature type="compositionally biased region" description="Acidic residues" evidence="4">
    <location>
        <begin position="240"/>
        <end position="256"/>
    </location>
</feature>
<evidence type="ECO:0000259" key="5">
    <source>
        <dbReference type="SMART" id="SM00968"/>
    </source>
</evidence>
<organism evidence="6 7">
    <name type="scientific">Perkinsus olseni</name>
    <name type="common">Perkinsus atlanticus</name>
    <dbReference type="NCBI Taxonomy" id="32597"/>
    <lineage>
        <taxon>Eukaryota</taxon>
        <taxon>Sar</taxon>
        <taxon>Alveolata</taxon>
        <taxon>Perkinsozoa</taxon>
        <taxon>Perkinsea</taxon>
        <taxon>Perkinsida</taxon>
        <taxon>Perkinsidae</taxon>
        <taxon>Perkinsus</taxon>
    </lineage>
</organism>
<evidence type="ECO:0000256" key="1">
    <source>
        <dbReference type="ARBA" id="ARBA00004123"/>
    </source>
</evidence>
<dbReference type="SMART" id="SM00968">
    <property type="entry name" value="SMC_hinge"/>
    <property type="match status" value="1"/>
</dbReference>
<dbReference type="Gene3D" id="1.20.1060.20">
    <property type="match status" value="1"/>
</dbReference>
<feature type="compositionally biased region" description="Basic and acidic residues" evidence="4">
    <location>
        <begin position="35"/>
        <end position="52"/>
    </location>
</feature>
<dbReference type="EMBL" id="JABANM010008366">
    <property type="protein sequence ID" value="KAF4742726.1"/>
    <property type="molecule type" value="Genomic_DNA"/>
</dbReference>
<dbReference type="SUPFAM" id="SSF75553">
    <property type="entry name" value="Smc hinge domain"/>
    <property type="match status" value="1"/>
</dbReference>
<feature type="domain" description="SMC hinge" evidence="5">
    <location>
        <begin position="1209"/>
        <end position="1346"/>
    </location>
</feature>
<name>A0A7J6TE79_PEROL</name>
<evidence type="ECO:0000313" key="6">
    <source>
        <dbReference type="EMBL" id="KAF4742726.1"/>
    </source>
</evidence>
<dbReference type="Proteomes" id="UP000574390">
    <property type="component" value="Unassembled WGS sequence"/>
</dbReference>